<keyword evidence="1" id="KW-0812">Transmembrane</keyword>
<evidence type="ECO:0000313" key="2">
    <source>
        <dbReference type="Proteomes" id="UP000813463"/>
    </source>
</evidence>
<keyword evidence="2" id="KW-1185">Reference proteome</keyword>
<evidence type="ECO:0000313" key="3">
    <source>
        <dbReference type="RefSeq" id="XP_056690255.1"/>
    </source>
</evidence>
<gene>
    <name evidence="3" type="primary">LOC110802737</name>
</gene>
<reference evidence="2" key="1">
    <citation type="journal article" date="2021" name="Nat. Commun.">
        <title>Genomic analyses provide insights into spinach domestication and the genetic basis of agronomic traits.</title>
        <authorList>
            <person name="Cai X."/>
            <person name="Sun X."/>
            <person name="Xu C."/>
            <person name="Sun H."/>
            <person name="Wang X."/>
            <person name="Ge C."/>
            <person name="Zhang Z."/>
            <person name="Wang Q."/>
            <person name="Fei Z."/>
            <person name="Jiao C."/>
            <person name="Wang Q."/>
        </authorList>
    </citation>
    <scope>NUCLEOTIDE SEQUENCE [LARGE SCALE GENOMIC DNA]</scope>
    <source>
        <strain evidence="2">cv. Varoflay</strain>
    </source>
</reference>
<organism evidence="2 3">
    <name type="scientific">Spinacia oleracea</name>
    <name type="common">Spinach</name>
    <dbReference type="NCBI Taxonomy" id="3562"/>
    <lineage>
        <taxon>Eukaryota</taxon>
        <taxon>Viridiplantae</taxon>
        <taxon>Streptophyta</taxon>
        <taxon>Embryophyta</taxon>
        <taxon>Tracheophyta</taxon>
        <taxon>Spermatophyta</taxon>
        <taxon>Magnoliopsida</taxon>
        <taxon>eudicotyledons</taxon>
        <taxon>Gunneridae</taxon>
        <taxon>Pentapetalae</taxon>
        <taxon>Caryophyllales</taxon>
        <taxon>Chenopodiaceae</taxon>
        <taxon>Chenopodioideae</taxon>
        <taxon>Anserineae</taxon>
        <taxon>Spinacia</taxon>
    </lineage>
</organism>
<reference evidence="3" key="2">
    <citation type="submission" date="2025-08" db="UniProtKB">
        <authorList>
            <consortium name="RefSeq"/>
        </authorList>
    </citation>
    <scope>IDENTIFICATION</scope>
    <source>
        <tissue evidence="3">Leaf</tissue>
    </source>
</reference>
<sequence>MVSSLEDSNNGTGLRKPGFLARYMKDVHAPILSLWGVKILVVSVFVAMALSSIRLSFILSPCFCAPTQEGLSACTDLCAHTVVVFVHAHNSQSLLHGFCRFVHPHRQVVHPHRQICAPPQADLCTPTGTFDDLALSAKYEGCLPEILRISNDRSRMSNDVFSIT</sequence>
<evidence type="ECO:0000256" key="1">
    <source>
        <dbReference type="SAM" id="Phobius"/>
    </source>
</evidence>
<dbReference type="GeneID" id="110802737"/>
<feature type="transmembrane region" description="Helical" evidence="1">
    <location>
        <begin position="27"/>
        <end position="50"/>
    </location>
</feature>
<keyword evidence="1" id="KW-1133">Transmembrane helix</keyword>
<dbReference type="RefSeq" id="XP_056690255.1">
    <property type="nucleotide sequence ID" value="XM_056834277.1"/>
</dbReference>
<protein>
    <submittedName>
        <fullName evidence="3">Uncharacterized protein</fullName>
    </submittedName>
</protein>
<dbReference type="Proteomes" id="UP000813463">
    <property type="component" value="Chromosome 1"/>
</dbReference>
<proteinExistence type="predicted"/>
<accession>A0ABM3R3S5</accession>
<name>A0ABM3R3S5_SPIOL</name>
<keyword evidence="1" id="KW-0472">Membrane</keyword>